<dbReference type="Pfam" id="PF16407">
    <property type="entry name" value="PKD_2"/>
    <property type="match status" value="1"/>
</dbReference>
<dbReference type="EMBL" id="JACYTQ010000001">
    <property type="protein sequence ID" value="MBD8487748.1"/>
    <property type="molecule type" value="Genomic_DNA"/>
</dbReference>
<sequence length="487" mass="55194">MKRVIIYLCLLALPILITSCYEDLGNYEYVDINEVGVTGIDSSYVAYQGENFKIEPDLAFTLDESGDLESYEYEWVLIKPFTTVKEILSNGKDLDVDLKVPPGEYDAYYRVLDKTSGVEFITDFKVEVKSAVYEGWIVMSDVGGEARLDMASLIDEEYMVIPDVLRYTGSSLELEGAPGLVYCYGYDPSLYGIYVTSEGTGTTKVDPESFDWSEDLRLSYEGISDFPEKMKADRIYQKRGSHAYMVSDHNIYYYYRSYQVSYGAPINKVTGETETFTASEYISAEPNSTGHSIFFDEDNKRFVRHLSLNNLESATMPNNATLFDYNIGMDLVYMTYTTYNNGEAFAILNDGATYHIAKMLQRNRNIRQVYFEEISVPGFEQAENFAIQPDYGYLFFNIGNKVYEYDVVTKTAIEMLDMADREITHMEFNSDSPVGSQLIVGVNDPSKPAGSTGSLEFYEVPSVNGQIVFNSKLEGFGKITGITFRRR</sequence>
<dbReference type="SUPFAM" id="SSF75011">
    <property type="entry name" value="3-carboxy-cis,cis-mucoante lactonizing enzyme"/>
    <property type="match status" value="1"/>
</dbReference>
<dbReference type="InterPro" id="IPR032183">
    <property type="entry name" value="PKD-like"/>
</dbReference>
<reference evidence="1 2" key="1">
    <citation type="submission" date="2020-09" db="EMBL/GenBank/DDBJ databases">
        <title>Echinicola sp. CAU 1574 isolated from sand of Sido Beach.</title>
        <authorList>
            <person name="Kim W."/>
        </authorList>
    </citation>
    <scope>NUCLEOTIDE SEQUENCE [LARGE SCALE GENOMIC DNA]</scope>
    <source>
        <strain evidence="1 2">CAU 1574</strain>
    </source>
</reference>
<proteinExistence type="predicted"/>
<name>A0ABR9AG86_9BACT</name>
<gene>
    <name evidence="1" type="ORF">IFO69_03200</name>
</gene>
<protein>
    <recommendedName>
        <fullName evidence="3">PKD-like family protein</fullName>
    </recommendedName>
</protein>
<dbReference type="Proteomes" id="UP000647133">
    <property type="component" value="Unassembled WGS sequence"/>
</dbReference>
<evidence type="ECO:0000313" key="1">
    <source>
        <dbReference type="EMBL" id="MBD8487748.1"/>
    </source>
</evidence>
<dbReference type="RefSeq" id="WP_192008181.1">
    <property type="nucleotide sequence ID" value="NZ_JACYTQ010000001.1"/>
</dbReference>
<evidence type="ECO:0008006" key="3">
    <source>
        <dbReference type="Google" id="ProtNLM"/>
    </source>
</evidence>
<accession>A0ABR9AG86</accession>
<evidence type="ECO:0000313" key="2">
    <source>
        <dbReference type="Proteomes" id="UP000647133"/>
    </source>
</evidence>
<keyword evidence="2" id="KW-1185">Reference proteome</keyword>
<comment type="caution">
    <text evidence="1">The sequence shown here is derived from an EMBL/GenBank/DDBJ whole genome shotgun (WGS) entry which is preliminary data.</text>
</comment>
<dbReference type="PROSITE" id="PS51257">
    <property type="entry name" value="PROKAR_LIPOPROTEIN"/>
    <property type="match status" value="1"/>
</dbReference>
<organism evidence="1 2">
    <name type="scientific">Echinicola arenosa</name>
    <dbReference type="NCBI Taxonomy" id="2774144"/>
    <lineage>
        <taxon>Bacteria</taxon>
        <taxon>Pseudomonadati</taxon>
        <taxon>Bacteroidota</taxon>
        <taxon>Cytophagia</taxon>
        <taxon>Cytophagales</taxon>
        <taxon>Cyclobacteriaceae</taxon>
        <taxon>Echinicola</taxon>
    </lineage>
</organism>